<dbReference type="OrthoDB" id="8300680at2759"/>
<dbReference type="EMBL" id="BMAO01016589">
    <property type="protein sequence ID" value="GFR09821.1"/>
    <property type="molecule type" value="Genomic_DNA"/>
</dbReference>
<name>A0A8X6LGD3_TRICU</name>
<evidence type="ECO:0000313" key="1">
    <source>
        <dbReference type="EMBL" id="GFR09821.1"/>
    </source>
</evidence>
<feature type="non-terminal residue" evidence="1">
    <location>
        <position position="1"/>
    </location>
</feature>
<dbReference type="AlphaFoldDB" id="A0A8X6LGD3"/>
<reference evidence="1" key="1">
    <citation type="submission" date="2020-07" db="EMBL/GenBank/DDBJ databases">
        <title>Multicomponent nature underlies the extraordinary mechanical properties of spider dragline silk.</title>
        <authorList>
            <person name="Kono N."/>
            <person name="Nakamura H."/>
            <person name="Mori M."/>
            <person name="Yoshida Y."/>
            <person name="Ohtoshi R."/>
            <person name="Malay A.D."/>
            <person name="Moran D.A.P."/>
            <person name="Tomita M."/>
            <person name="Numata K."/>
            <person name="Arakawa K."/>
        </authorList>
    </citation>
    <scope>NUCLEOTIDE SEQUENCE</scope>
</reference>
<protein>
    <submittedName>
        <fullName evidence="1">Uncharacterized protein</fullName>
    </submittedName>
</protein>
<comment type="caution">
    <text evidence="1">The sequence shown here is derived from an EMBL/GenBank/DDBJ whole genome shotgun (WGS) entry which is preliminary data.</text>
</comment>
<sequence>SGIRTHAPEETARPRYRRKASRLLLYCSQIFNSSKQCNNSRKRKTYFPSSGGIRTHAPEETGALNQRLRPLGHATVRRPLVRSFTAHKLLIVQSNVNILVKLNVFPWQRWDSNPRPRRDWCLKPAPYTDWPRYRRKASRSLLYCSQIINSSKQCNYSRKSKTYFPGSGGIRTHAPEETGALNQRLRPLGHATVERPLVRSFNGHKLLILQNNVTILVKAKRISLAGVGFEPTPPKRLVP</sequence>
<proteinExistence type="predicted"/>
<evidence type="ECO:0000313" key="2">
    <source>
        <dbReference type="Proteomes" id="UP000887116"/>
    </source>
</evidence>
<organism evidence="1 2">
    <name type="scientific">Trichonephila clavata</name>
    <name type="common">Joro spider</name>
    <name type="synonym">Nephila clavata</name>
    <dbReference type="NCBI Taxonomy" id="2740835"/>
    <lineage>
        <taxon>Eukaryota</taxon>
        <taxon>Metazoa</taxon>
        <taxon>Ecdysozoa</taxon>
        <taxon>Arthropoda</taxon>
        <taxon>Chelicerata</taxon>
        <taxon>Arachnida</taxon>
        <taxon>Araneae</taxon>
        <taxon>Araneomorphae</taxon>
        <taxon>Entelegynae</taxon>
        <taxon>Araneoidea</taxon>
        <taxon>Nephilidae</taxon>
        <taxon>Trichonephila</taxon>
    </lineage>
</organism>
<gene>
    <name evidence="1" type="ORF">TNCT_427031</name>
</gene>
<dbReference type="Proteomes" id="UP000887116">
    <property type="component" value="Unassembled WGS sequence"/>
</dbReference>
<accession>A0A8X6LGD3</accession>
<keyword evidence="2" id="KW-1185">Reference proteome</keyword>